<evidence type="ECO:0000313" key="3">
    <source>
        <dbReference type="EMBL" id="MQU09031.1"/>
    </source>
</evidence>
<dbReference type="Pfam" id="PF00534">
    <property type="entry name" value="Glycos_transf_1"/>
    <property type="match status" value="2"/>
</dbReference>
<evidence type="ECO:0000259" key="2">
    <source>
        <dbReference type="Pfam" id="PF08241"/>
    </source>
</evidence>
<organism evidence="3 4">
    <name type="scientific">Pseudomonas helleri</name>
    <dbReference type="NCBI Taxonomy" id="1608996"/>
    <lineage>
        <taxon>Bacteria</taxon>
        <taxon>Pseudomonadati</taxon>
        <taxon>Pseudomonadota</taxon>
        <taxon>Gammaproteobacteria</taxon>
        <taxon>Pseudomonadales</taxon>
        <taxon>Pseudomonadaceae</taxon>
        <taxon>Pseudomonas</taxon>
    </lineage>
</organism>
<reference evidence="3 4" key="1">
    <citation type="submission" date="2019-10" db="EMBL/GenBank/DDBJ databases">
        <title>Evaluation of single-gene subtyping targets for Pseudomonas.</title>
        <authorList>
            <person name="Reichler S.J."/>
            <person name="Orsi R.H."/>
            <person name="Wiedmann M."/>
            <person name="Martin N.H."/>
            <person name="Murphy S.I."/>
        </authorList>
    </citation>
    <scope>NUCLEOTIDE SEQUENCE [LARGE SCALE GENOMIC DNA]</scope>
    <source>
        <strain evidence="3 4">FSL R10-1637</strain>
    </source>
</reference>
<sequence>MSDNFYRALEERFRASREEILARLEVYRPFLSALRQVNPRPKAFDIGCGRGEWLQLLTEEGLDARGVDLDDSMLAACHERGLQAQNQDALEALQALPDESLDLISAFHVVEHLTFDYLQAVLKEAQRTLSAQGLLILETPNAENLIVGTNNFYLDPTHERPVPAIFLEFLCQHSGFAQSKIVRLQEDPALHNSDAHIGVWQVLYGVSPDYAIVARKSLPSENTRDSFAELFSKSYGLDLPTLAQRHDHHFQSLEEQFRAQGEYIEHLAQLCRNNIERVETVEVELRLIYTSRSWRITRPLRQVADTLRHMDRATLKRGLALTVRWPVLGVLNYVNGKPRLARALRSAVNYVPGMEGWIRSMTTRLNRLTQPILSDVLLSYSPRVLQLGRQLKHLLDPERKAPAPQQANQRPRLAYVSPMPPAKTGIADYSAELLPVLAKYYQIDVIVEQGSTPSSSSDYQLRAPDWLRNNVDSYSAVLYHFGNSPFHCYMAELLDEVPGIIVLHDFYLSGLIWSMENRQSFGGIKMRELYYSHGYSALMDALEDEQKIAVRYPFNRSILERAQGVIVHSAVSFRLADQWYGEQACADWVQIPLLRELADQSDKARSRALSRQALKLPEDAFVVCSFGLLGETKLNDRLIEAWQASNLASDTNCHLVFVGELGTDDYAQRLRKQLGALGNDSRISITGWADSATFEHFLAAADVAVQLRSLSRGETSAAVLDCMNHCLPTIVNANGSMADLPEKGVLRLPDTFTNAQLVEALQVLRHDSHARTALGQHGRDVIEQQHTPEHCAGLYHAAIEQYSQRNRQFEEDLQDKLAELPIPVRETNEVLALAEQLLQGHANPLRPRQLLVDITGTHGVDRHSGIERVAKALTLALLKQPPAGVRVEPVYLSNLGGHWHYRYASAFTTKLLGLPDVLVDRGMDYGPGDQLIALDLSGNTLVQASLSGLYKRLQAGGVNCRMLVHDLLPVTRPELFPPQADQHFVEWLTHVARFDGAVCVTNTVAGELRKWMQQALPARVADFTFDYSHHGADLSSSAPSKGLPADAHEFMATLALRPSVLMVGTLEPRKGHLQAIEAFTQLWESGVDVNLVIIGRAGWQQLPTDQQRSIPQLLARLGNHPEKGRRLFWFDGPSDEFLELIYSSVNGLLAASEDEGFGLPLIEAAQKGLPILARDIPVFREVAKDHACYFTADNPQQLASAVAGWLNDGFVPPSTAMAWLTWQQSADNLQHLLLGSQKTEA</sequence>
<dbReference type="SUPFAM" id="SSF53335">
    <property type="entry name" value="S-adenosyl-L-methionine-dependent methyltransferases"/>
    <property type="match status" value="1"/>
</dbReference>
<dbReference type="Gene3D" id="3.40.50.150">
    <property type="entry name" value="Vaccinia Virus protein VP39"/>
    <property type="match status" value="1"/>
</dbReference>
<dbReference type="AlphaFoldDB" id="A0A6L5I2V9"/>
<feature type="domain" description="Methyltransferase type 11" evidence="2">
    <location>
        <begin position="45"/>
        <end position="137"/>
    </location>
</feature>
<dbReference type="InterPro" id="IPR013216">
    <property type="entry name" value="Methyltransf_11"/>
</dbReference>
<comment type="caution">
    <text evidence="3">The sequence shown here is derived from an EMBL/GenBank/DDBJ whole genome shotgun (WGS) entry which is preliminary data.</text>
</comment>
<dbReference type="Gene3D" id="3.40.50.2000">
    <property type="entry name" value="Glycogen Phosphorylase B"/>
    <property type="match status" value="2"/>
</dbReference>
<evidence type="ECO:0000313" key="4">
    <source>
        <dbReference type="Proteomes" id="UP000478064"/>
    </source>
</evidence>
<dbReference type="PANTHER" id="PTHR46401:SF9">
    <property type="entry name" value="MANNOSYLTRANSFERASE A"/>
    <property type="match status" value="1"/>
</dbReference>
<feature type="domain" description="Glycosyl transferase family 1" evidence="1">
    <location>
        <begin position="609"/>
        <end position="779"/>
    </location>
</feature>
<feature type="domain" description="Glycosyl transferase family 1" evidence="1">
    <location>
        <begin position="1058"/>
        <end position="1209"/>
    </location>
</feature>
<dbReference type="InterPro" id="IPR029063">
    <property type="entry name" value="SAM-dependent_MTases_sf"/>
</dbReference>
<dbReference type="CDD" id="cd02440">
    <property type="entry name" value="AdoMet_MTases"/>
    <property type="match status" value="1"/>
</dbReference>
<dbReference type="RefSeq" id="WP_153375837.1">
    <property type="nucleotide sequence ID" value="NZ_WIVU01000086.1"/>
</dbReference>
<accession>A0A6L5I2V9</accession>
<dbReference type="GO" id="GO:0008757">
    <property type="term" value="F:S-adenosylmethionine-dependent methyltransferase activity"/>
    <property type="evidence" value="ECO:0007669"/>
    <property type="project" value="InterPro"/>
</dbReference>
<dbReference type="PANTHER" id="PTHR46401">
    <property type="entry name" value="GLYCOSYLTRANSFERASE WBBK-RELATED"/>
    <property type="match status" value="1"/>
</dbReference>
<dbReference type="GO" id="GO:0009103">
    <property type="term" value="P:lipopolysaccharide biosynthetic process"/>
    <property type="evidence" value="ECO:0007669"/>
    <property type="project" value="TreeGrafter"/>
</dbReference>
<protein>
    <submittedName>
        <fullName evidence="3">Glycosyltransferase</fullName>
    </submittedName>
</protein>
<dbReference type="InterPro" id="IPR001296">
    <property type="entry name" value="Glyco_trans_1"/>
</dbReference>
<proteinExistence type="predicted"/>
<dbReference type="EMBL" id="WIVU01000086">
    <property type="protein sequence ID" value="MQU09031.1"/>
    <property type="molecule type" value="Genomic_DNA"/>
</dbReference>
<evidence type="ECO:0000259" key="1">
    <source>
        <dbReference type="Pfam" id="PF00534"/>
    </source>
</evidence>
<dbReference type="SUPFAM" id="SSF53756">
    <property type="entry name" value="UDP-Glycosyltransferase/glycogen phosphorylase"/>
    <property type="match status" value="2"/>
</dbReference>
<dbReference type="Pfam" id="PF08241">
    <property type="entry name" value="Methyltransf_11"/>
    <property type="match status" value="1"/>
</dbReference>
<dbReference type="Proteomes" id="UP000478064">
    <property type="component" value="Unassembled WGS sequence"/>
</dbReference>
<gene>
    <name evidence="3" type="ORF">GHO27_25590</name>
</gene>
<dbReference type="CDD" id="cd03809">
    <property type="entry name" value="GT4_MtfB-like"/>
    <property type="match status" value="1"/>
</dbReference>
<name>A0A6L5I2V9_9PSED</name>
<keyword evidence="3" id="KW-0808">Transferase</keyword>
<dbReference type="GO" id="GO:0016757">
    <property type="term" value="F:glycosyltransferase activity"/>
    <property type="evidence" value="ECO:0007669"/>
    <property type="project" value="InterPro"/>
</dbReference>